<dbReference type="Proteomes" id="UP000595466">
    <property type="component" value="Chromosome"/>
</dbReference>
<dbReference type="AlphaFoldDB" id="A0AAX1K8L3"/>
<dbReference type="PANTHER" id="PTHR43875:SF15">
    <property type="entry name" value="TREHALOSE IMPORT ATP-BINDING PROTEIN SUGC"/>
    <property type="match status" value="1"/>
</dbReference>
<keyword evidence="2" id="KW-1003">Cell membrane</keyword>
<dbReference type="Gene3D" id="3.40.50.300">
    <property type="entry name" value="P-loop containing nucleotide triphosphate hydrolases"/>
    <property type="match status" value="1"/>
</dbReference>
<name>A0AAX1K8L3_LACPN</name>
<dbReference type="InterPro" id="IPR003593">
    <property type="entry name" value="AAA+_ATPase"/>
</dbReference>
<dbReference type="EMBL" id="CP066817">
    <property type="protein sequence ID" value="QQM60039.1"/>
    <property type="molecule type" value="Genomic_DNA"/>
</dbReference>
<dbReference type="FunFam" id="3.40.50.300:FF:000042">
    <property type="entry name" value="Maltose/maltodextrin ABC transporter, ATP-binding protein"/>
    <property type="match status" value="1"/>
</dbReference>
<evidence type="ECO:0000259" key="7">
    <source>
        <dbReference type="PROSITE" id="PS50893"/>
    </source>
</evidence>
<evidence type="ECO:0000313" key="8">
    <source>
        <dbReference type="EMBL" id="QQM60039.1"/>
    </source>
</evidence>
<dbReference type="PROSITE" id="PS50893">
    <property type="entry name" value="ABC_TRANSPORTER_2"/>
    <property type="match status" value="1"/>
</dbReference>
<dbReference type="GO" id="GO:0016887">
    <property type="term" value="F:ATP hydrolysis activity"/>
    <property type="evidence" value="ECO:0007669"/>
    <property type="project" value="InterPro"/>
</dbReference>
<dbReference type="GO" id="GO:0140359">
    <property type="term" value="F:ABC-type transporter activity"/>
    <property type="evidence" value="ECO:0007669"/>
    <property type="project" value="UniProtKB-ARBA"/>
</dbReference>
<keyword evidence="1" id="KW-0813">Transport</keyword>
<dbReference type="SUPFAM" id="SSF52540">
    <property type="entry name" value="P-loop containing nucleoside triphosphate hydrolases"/>
    <property type="match status" value="1"/>
</dbReference>
<dbReference type="InterPro" id="IPR003439">
    <property type="entry name" value="ABC_transporter-like_ATP-bd"/>
</dbReference>
<dbReference type="InterPro" id="IPR013611">
    <property type="entry name" value="Transp-assoc_OB_typ2"/>
</dbReference>
<accession>A0AAX1K8L3</accession>
<dbReference type="Pfam" id="PF08402">
    <property type="entry name" value="TOBE_2"/>
    <property type="match status" value="1"/>
</dbReference>
<keyword evidence="6" id="KW-0472">Membrane</keyword>
<feature type="domain" description="ABC transporter" evidence="7">
    <location>
        <begin position="5"/>
        <end position="237"/>
    </location>
</feature>
<organism evidence="8 9">
    <name type="scientific">Lactiplantibacillus plantarum</name>
    <name type="common">Lactobacillus plantarum</name>
    <dbReference type="NCBI Taxonomy" id="1590"/>
    <lineage>
        <taxon>Bacteria</taxon>
        <taxon>Bacillati</taxon>
        <taxon>Bacillota</taxon>
        <taxon>Bacilli</taxon>
        <taxon>Lactobacillales</taxon>
        <taxon>Lactobacillaceae</taxon>
        <taxon>Lactiplantibacillus</taxon>
    </lineage>
</organism>
<dbReference type="SUPFAM" id="SSF50331">
    <property type="entry name" value="MOP-like"/>
    <property type="match status" value="1"/>
</dbReference>
<dbReference type="InterPro" id="IPR027417">
    <property type="entry name" value="P-loop_NTPase"/>
</dbReference>
<evidence type="ECO:0000256" key="4">
    <source>
        <dbReference type="ARBA" id="ARBA00022840"/>
    </source>
</evidence>
<evidence type="ECO:0000256" key="5">
    <source>
        <dbReference type="ARBA" id="ARBA00022967"/>
    </source>
</evidence>
<evidence type="ECO:0000256" key="6">
    <source>
        <dbReference type="ARBA" id="ARBA00023136"/>
    </source>
</evidence>
<dbReference type="Gene3D" id="2.40.50.100">
    <property type="match status" value="1"/>
</dbReference>
<evidence type="ECO:0000313" key="9">
    <source>
        <dbReference type="Proteomes" id="UP000595466"/>
    </source>
</evidence>
<dbReference type="InterPro" id="IPR047641">
    <property type="entry name" value="ABC_transpr_MalK/UgpC-like"/>
</dbReference>
<protein>
    <submittedName>
        <fullName evidence="8">ABC transporter ATP-binding protein</fullName>
    </submittedName>
</protein>
<keyword evidence="3" id="KW-0547">Nucleotide-binding</keyword>
<evidence type="ECO:0000256" key="2">
    <source>
        <dbReference type="ARBA" id="ARBA00022475"/>
    </source>
</evidence>
<dbReference type="InterPro" id="IPR017871">
    <property type="entry name" value="ABC_transporter-like_CS"/>
</dbReference>
<dbReference type="Gene3D" id="2.40.50.140">
    <property type="entry name" value="Nucleic acid-binding proteins"/>
    <property type="match status" value="1"/>
</dbReference>
<dbReference type="PANTHER" id="PTHR43875">
    <property type="entry name" value="MALTODEXTRIN IMPORT ATP-BINDING PROTEIN MSMX"/>
    <property type="match status" value="1"/>
</dbReference>
<sequence length="368" mass="40646">MNMGITLQNITKTYDKAKQPVLNDVNAEIQDGELFVIVGPSGCGKSTLLRMIAGIIPITSGKLAINGQIMNAVPPKDRKLSMVFQSYALYPFLDVAANVAFGLQARKMPAAEVERRVNAALKMVNFTAYRDRKPRELSGGQRQRVALARAIASDAKVCLMDEPLSNLDAQLRVRMRTEIRELQRKLGLTLIYVTHDQTEAMTMADHVMVLNERHVQQIDTPLDIYNHPANHFVAEFFGTPQINLLPVVTKTARNLHVAEGFQIALNQPLNAGSYTIGIRPNQLNAVPVTDERGNGKVTNVETLGEMTIIEVQADNGTALRIAQSGQVQLPLEQRVNVTVNGKIFIFDEHEQLIAEEEGVTSDQLVSVD</sequence>
<dbReference type="PROSITE" id="PS00211">
    <property type="entry name" value="ABC_TRANSPORTER_1"/>
    <property type="match status" value="1"/>
</dbReference>
<dbReference type="InterPro" id="IPR012340">
    <property type="entry name" value="NA-bd_OB-fold"/>
</dbReference>
<evidence type="ECO:0000256" key="3">
    <source>
        <dbReference type="ARBA" id="ARBA00022741"/>
    </source>
</evidence>
<dbReference type="InterPro" id="IPR008995">
    <property type="entry name" value="Mo/tungstate-bd_C_term_dom"/>
</dbReference>
<dbReference type="GO" id="GO:0005524">
    <property type="term" value="F:ATP binding"/>
    <property type="evidence" value="ECO:0007669"/>
    <property type="project" value="UniProtKB-KW"/>
</dbReference>
<proteinExistence type="predicted"/>
<keyword evidence="4 8" id="KW-0067">ATP-binding</keyword>
<keyword evidence="5" id="KW-1278">Translocase</keyword>
<dbReference type="GO" id="GO:0055052">
    <property type="term" value="C:ATP-binding cassette (ABC) transporter complex, substrate-binding subunit-containing"/>
    <property type="evidence" value="ECO:0007669"/>
    <property type="project" value="TreeGrafter"/>
</dbReference>
<dbReference type="SMART" id="SM00382">
    <property type="entry name" value="AAA"/>
    <property type="match status" value="1"/>
</dbReference>
<dbReference type="Pfam" id="PF00005">
    <property type="entry name" value="ABC_tran"/>
    <property type="match status" value="1"/>
</dbReference>
<evidence type="ECO:0000256" key="1">
    <source>
        <dbReference type="ARBA" id="ARBA00022448"/>
    </source>
</evidence>
<gene>
    <name evidence="8" type="ORF">JH395_09800</name>
</gene>
<reference evidence="8 9" key="1">
    <citation type="submission" date="2020-12" db="EMBL/GenBank/DDBJ databases">
        <title>Whole genome sequencing of Lactobacillus plantarum PC518.</title>
        <authorList>
            <person name="Guo Q."/>
        </authorList>
    </citation>
    <scope>NUCLEOTIDE SEQUENCE [LARGE SCALE GENOMIC DNA]</scope>
    <source>
        <strain evidence="8 9">PC518</strain>
    </source>
</reference>